<dbReference type="STRING" id="1055723.SAMN05216293_1812"/>
<dbReference type="RefSeq" id="WP_072879022.1">
    <property type="nucleotide sequence ID" value="NZ_FOKU01000007.1"/>
</dbReference>
<feature type="transmembrane region" description="Helical" evidence="5">
    <location>
        <begin position="97"/>
        <end position="115"/>
    </location>
</feature>
<comment type="subcellular location">
    <subcellularLocation>
        <location evidence="1">Membrane</location>
        <topology evidence="1">Multi-pass membrane protein</topology>
    </subcellularLocation>
</comment>
<keyword evidence="9" id="KW-1185">Reference proteome</keyword>
<dbReference type="OrthoDB" id="7960583at2"/>
<evidence type="ECO:0000313" key="9">
    <source>
        <dbReference type="Proteomes" id="UP000198940"/>
    </source>
</evidence>
<evidence type="ECO:0000313" key="7">
    <source>
        <dbReference type="EMBL" id="SHK73824.1"/>
    </source>
</evidence>
<evidence type="ECO:0000256" key="1">
    <source>
        <dbReference type="ARBA" id="ARBA00004141"/>
    </source>
</evidence>
<dbReference type="PIRSF" id="PIRSF030066">
    <property type="entry name" value="UCP030066"/>
    <property type="match status" value="1"/>
</dbReference>
<evidence type="ECO:0000256" key="2">
    <source>
        <dbReference type="ARBA" id="ARBA00022692"/>
    </source>
</evidence>
<accession>A0A1M6UXB4</accession>
<protein>
    <submittedName>
        <fullName evidence="7">DoxX-like family protein</fullName>
    </submittedName>
</protein>
<evidence type="ECO:0000313" key="6">
    <source>
        <dbReference type="EMBL" id="SFC22610.1"/>
    </source>
</evidence>
<dbReference type="Proteomes" id="UP000198940">
    <property type="component" value="Unassembled WGS sequence"/>
</dbReference>
<dbReference type="EMBL" id="FOKU01000007">
    <property type="protein sequence ID" value="SFC22610.1"/>
    <property type="molecule type" value="Genomic_DNA"/>
</dbReference>
<feature type="transmembrane region" description="Helical" evidence="5">
    <location>
        <begin position="72"/>
        <end position="91"/>
    </location>
</feature>
<proteinExistence type="predicted"/>
<keyword evidence="2 5" id="KW-0812">Transmembrane</keyword>
<evidence type="ECO:0000313" key="8">
    <source>
        <dbReference type="Proteomes" id="UP000184031"/>
    </source>
</evidence>
<dbReference type="GO" id="GO:0016020">
    <property type="term" value="C:membrane"/>
    <property type="evidence" value="ECO:0007669"/>
    <property type="project" value="UniProtKB-SubCell"/>
</dbReference>
<comment type="caution">
    <text evidence="7">The sequence shown here is derived from an EMBL/GenBank/DDBJ whole genome shotgun (WGS) entry which is preliminary data.</text>
</comment>
<evidence type="ECO:0000256" key="4">
    <source>
        <dbReference type="ARBA" id="ARBA00023136"/>
    </source>
</evidence>
<reference evidence="7 8" key="1">
    <citation type="submission" date="2016-11" db="EMBL/GenBank/DDBJ databases">
        <authorList>
            <person name="Varghese N."/>
            <person name="Submissions S."/>
        </authorList>
    </citation>
    <scope>NUCLEOTIDE SEQUENCE [LARGE SCALE GENOMIC DNA]</scope>
    <source>
        <strain evidence="7 8">CGMCC 1.12174</strain>
        <strain evidence="6 9">DSM 26351</strain>
    </source>
</reference>
<evidence type="ECO:0000256" key="3">
    <source>
        <dbReference type="ARBA" id="ARBA00022989"/>
    </source>
</evidence>
<keyword evidence="4 5" id="KW-0472">Membrane</keyword>
<name>A0A1M6UXB4_9FLAO</name>
<dbReference type="Proteomes" id="UP000184031">
    <property type="component" value="Unassembled WGS sequence"/>
</dbReference>
<sequence>MKKYPKIVYWSATVLICVMMLFSSYSYLVNPDMDQAFTHLGFPDFFRIELAIAKMIGALLLLIRTKGWIKEWVYAGFSFTFISASLAHFMAGDPVGAWVAPLLFLGVLILSYILFKRLHDQNFSL</sequence>
<feature type="transmembrane region" description="Helical" evidence="5">
    <location>
        <begin position="7"/>
        <end position="25"/>
    </location>
</feature>
<feature type="transmembrane region" description="Helical" evidence="5">
    <location>
        <begin position="45"/>
        <end position="63"/>
    </location>
</feature>
<dbReference type="InterPro" id="IPR016944">
    <property type="entry name" value="UCP030066"/>
</dbReference>
<gene>
    <name evidence="6" type="ORF">SAMN04487891_107193</name>
    <name evidence="7" type="ORF">SAMN05216293_1812</name>
</gene>
<keyword evidence="3 5" id="KW-1133">Transmembrane helix</keyword>
<dbReference type="InterPro" id="IPR032808">
    <property type="entry name" value="DoxX"/>
</dbReference>
<organism evidence="7 8">
    <name type="scientific">Flagellimonas taeanensis</name>
    <dbReference type="NCBI Taxonomy" id="1005926"/>
    <lineage>
        <taxon>Bacteria</taxon>
        <taxon>Pseudomonadati</taxon>
        <taxon>Bacteroidota</taxon>
        <taxon>Flavobacteriia</taxon>
        <taxon>Flavobacteriales</taxon>
        <taxon>Flavobacteriaceae</taxon>
        <taxon>Flagellimonas</taxon>
    </lineage>
</organism>
<dbReference type="AlphaFoldDB" id="A0A1M6UXB4"/>
<dbReference type="Pfam" id="PF13564">
    <property type="entry name" value="DoxX_2"/>
    <property type="match status" value="1"/>
</dbReference>
<evidence type="ECO:0000256" key="5">
    <source>
        <dbReference type="SAM" id="Phobius"/>
    </source>
</evidence>
<dbReference type="EMBL" id="FRAT01000004">
    <property type="protein sequence ID" value="SHK73824.1"/>
    <property type="molecule type" value="Genomic_DNA"/>
</dbReference>